<protein>
    <recommendedName>
        <fullName evidence="6 16">Succinyl-diaminopimelate desuccinylase</fullName>
        <shortName evidence="16">SDAP desuccinylase</shortName>
        <ecNumber evidence="5 16">3.5.1.18</ecNumber>
    </recommendedName>
    <alternativeName>
        <fullName evidence="14 16">N-succinyl-LL-2,6-diaminoheptanedioate amidohydrolase</fullName>
    </alternativeName>
</protein>
<evidence type="ECO:0000259" key="17">
    <source>
        <dbReference type="Pfam" id="PF07687"/>
    </source>
</evidence>
<comment type="caution">
    <text evidence="18">The sequence shown here is derived from an EMBL/GenBank/DDBJ whole genome shotgun (WGS) entry which is preliminary data.</text>
</comment>
<feature type="binding site" evidence="16">
    <location>
        <position position="75"/>
    </location>
    <ligand>
        <name>Zn(2+)</name>
        <dbReference type="ChEBI" id="CHEBI:29105"/>
        <label>1</label>
    </ligand>
</feature>
<dbReference type="InterPro" id="IPR001261">
    <property type="entry name" value="ArgE/DapE_CS"/>
</dbReference>
<dbReference type="EMBL" id="JBHLXE010000024">
    <property type="protein sequence ID" value="MFC0178893.1"/>
    <property type="molecule type" value="Genomic_DNA"/>
</dbReference>
<dbReference type="InterPro" id="IPR050072">
    <property type="entry name" value="Peptidase_M20A"/>
</dbReference>
<feature type="active site" description="Proton acceptor" evidence="16">
    <location>
        <position position="142"/>
    </location>
</feature>
<evidence type="ECO:0000256" key="11">
    <source>
        <dbReference type="ARBA" id="ARBA00022915"/>
    </source>
</evidence>
<dbReference type="InterPro" id="IPR036264">
    <property type="entry name" value="Bact_exopeptidase_dim_dom"/>
</dbReference>
<comment type="cofactor">
    <cofactor evidence="1">
        <name>Co(2+)</name>
        <dbReference type="ChEBI" id="CHEBI:48828"/>
    </cofactor>
</comment>
<evidence type="ECO:0000313" key="18">
    <source>
        <dbReference type="EMBL" id="MFC0178893.1"/>
    </source>
</evidence>
<dbReference type="PROSITE" id="PS00758">
    <property type="entry name" value="ARGE_DAPE_CPG2_1"/>
    <property type="match status" value="1"/>
</dbReference>
<evidence type="ECO:0000256" key="2">
    <source>
        <dbReference type="ARBA" id="ARBA00005130"/>
    </source>
</evidence>
<evidence type="ECO:0000256" key="6">
    <source>
        <dbReference type="ARBA" id="ARBA00022391"/>
    </source>
</evidence>
<dbReference type="PANTHER" id="PTHR43808">
    <property type="entry name" value="ACETYLORNITHINE DEACETYLASE"/>
    <property type="match status" value="1"/>
</dbReference>
<feature type="domain" description="Peptidase M20 dimerisation" evidence="17">
    <location>
        <begin position="184"/>
        <end position="291"/>
    </location>
</feature>
<dbReference type="Gene3D" id="3.30.70.360">
    <property type="match status" value="1"/>
</dbReference>
<dbReference type="Pfam" id="PF07687">
    <property type="entry name" value="M20_dimer"/>
    <property type="match status" value="1"/>
</dbReference>
<evidence type="ECO:0000256" key="12">
    <source>
        <dbReference type="ARBA" id="ARBA00023154"/>
    </source>
</evidence>
<evidence type="ECO:0000256" key="4">
    <source>
        <dbReference type="ARBA" id="ARBA00011738"/>
    </source>
</evidence>
<dbReference type="NCBIfam" id="NF009557">
    <property type="entry name" value="PRK13009.1"/>
    <property type="match status" value="1"/>
</dbReference>
<feature type="binding site" evidence="16">
    <location>
        <position position="108"/>
    </location>
    <ligand>
        <name>Zn(2+)</name>
        <dbReference type="ChEBI" id="CHEBI:29105"/>
        <label>1</label>
    </ligand>
</feature>
<accession>A0ABV6C7E8</accession>
<comment type="subunit">
    <text evidence="4 16">Homodimer.</text>
</comment>
<keyword evidence="13 16" id="KW-0170">Cobalt</keyword>
<keyword evidence="9 16" id="KW-0378">Hydrolase</keyword>
<evidence type="ECO:0000256" key="13">
    <source>
        <dbReference type="ARBA" id="ARBA00023285"/>
    </source>
</evidence>
<keyword evidence="10 16" id="KW-0862">Zinc</keyword>
<feature type="binding site" evidence="16">
    <location>
        <position position="108"/>
    </location>
    <ligand>
        <name>Zn(2+)</name>
        <dbReference type="ChEBI" id="CHEBI:29105"/>
        <label>2</label>
    </ligand>
</feature>
<dbReference type="InterPro" id="IPR002933">
    <property type="entry name" value="Peptidase_M20"/>
</dbReference>
<dbReference type="InterPro" id="IPR005941">
    <property type="entry name" value="DapE_proteobac"/>
</dbReference>
<evidence type="ECO:0000256" key="9">
    <source>
        <dbReference type="ARBA" id="ARBA00022801"/>
    </source>
</evidence>
<dbReference type="Pfam" id="PF01546">
    <property type="entry name" value="Peptidase_M20"/>
    <property type="match status" value="1"/>
</dbReference>
<dbReference type="Gene3D" id="1.10.150.900">
    <property type="match status" value="1"/>
</dbReference>
<feature type="binding site" evidence="16">
    <location>
        <position position="143"/>
    </location>
    <ligand>
        <name>Zn(2+)</name>
        <dbReference type="ChEBI" id="CHEBI:29105"/>
        <label>2</label>
    </ligand>
</feature>
<keyword evidence="11 16" id="KW-0220">Diaminopimelate biosynthesis</keyword>
<feature type="active site" evidence="16">
    <location>
        <position position="77"/>
    </location>
</feature>
<evidence type="ECO:0000256" key="3">
    <source>
        <dbReference type="ARBA" id="ARBA00006746"/>
    </source>
</evidence>
<evidence type="ECO:0000256" key="5">
    <source>
        <dbReference type="ARBA" id="ARBA00011921"/>
    </source>
</evidence>
<dbReference type="CDD" id="cd03891">
    <property type="entry name" value="M20_DapE_proteobac"/>
    <property type="match status" value="1"/>
</dbReference>
<organism evidence="18 19">
    <name type="scientific">Thorsellia kenyensis</name>
    <dbReference type="NCBI Taxonomy" id="1549888"/>
    <lineage>
        <taxon>Bacteria</taxon>
        <taxon>Pseudomonadati</taxon>
        <taxon>Pseudomonadota</taxon>
        <taxon>Gammaproteobacteria</taxon>
        <taxon>Enterobacterales</taxon>
        <taxon>Thorselliaceae</taxon>
        <taxon>Thorsellia</taxon>
    </lineage>
</organism>
<dbReference type="NCBIfam" id="TIGR01246">
    <property type="entry name" value="dapE_proteo"/>
    <property type="match status" value="1"/>
</dbReference>
<keyword evidence="12 16" id="KW-0457">Lysine biosynthesis</keyword>
<evidence type="ECO:0000256" key="7">
    <source>
        <dbReference type="ARBA" id="ARBA00022605"/>
    </source>
</evidence>
<dbReference type="EC" id="3.5.1.18" evidence="5 16"/>
<comment type="similarity">
    <text evidence="3 16">Belongs to the peptidase M20A family. DapE subfamily.</text>
</comment>
<keyword evidence="7 16" id="KW-0028">Amino-acid biosynthesis</keyword>
<comment type="function">
    <text evidence="16">Catalyzes the hydrolysis of N-succinyl-L,L-diaminopimelic acid (SDAP), forming succinate and LL-2,6-diaminopimelate (DAP), an intermediate involved in the bacterial biosynthesis of lysine and meso-diaminopimelic acid, an essential component of bacterial cell walls.</text>
</comment>
<dbReference type="SUPFAM" id="SSF55031">
    <property type="entry name" value="Bacterial exopeptidase dimerisation domain"/>
    <property type="match status" value="1"/>
</dbReference>
<comment type="cofactor">
    <cofactor evidence="16">
        <name>Zn(2+)</name>
        <dbReference type="ChEBI" id="CHEBI:29105"/>
    </cofactor>
    <cofactor evidence="16">
        <name>Co(2+)</name>
        <dbReference type="ChEBI" id="CHEBI:48828"/>
    </cofactor>
    <text evidence="16">Binds 2 Zn(2+) or Co(2+) ions per subunit.</text>
</comment>
<evidence type="ECO:0000256" key="1">
    <source>
        <dbReference type="ARBA" id="ARBA00001941"/>
    </source>
</evidence>
<reference evidence="18 19" key="1">
    <citation type="submission" date="2024-09" db="EMBL/GenBank/DDBJ databases">
        <authorList>
            <person name="Sun Q."/>
            <person name="Mori K."/>
        </authorList>
    </citation>
    <scope>NUCLEOTIDE SEQUENCE [LARGE SCALE GENOMIC DNA]</scope>
    <source>
        <strain evidence="18 19">CCM 8545</strain>
    </source>
</reference>
<dbReference type="Gene3D" id="3.40.630.10">
    <property type="entry name" value="Zn peptidases"/>
    <property type="match status" value="1"/>
</dbReference>
<dbReference type="InterPro" id="IPR011650">
    <property type="entry name" value="Peptidase_M20_dimer"/>
</dbReference>
<evidence type="ECO:0000256" key="8">
    <source>
        <dbReference type="ARBA" id="ARBA00022723"/>
    </source>
</evidence>
<dbReference type="RefSeq" id="WP_385875939.1">
    <property type="nucleotide sequence ID" value="NZ_JBHLXE010000024.1"/>
</dbReference>
<dbReference type="Proteomes" id="UP001589758">
    <property type="component" value="Unassembled WGS sequence"/>
</dbReference>
<gene>
    <name evidence="16 18" type="primary">dapE</name>
    <name evidence="18" type="ORF">ACFFIT_02090</name>
</gene>
<evidence type="ECO:0000256" key="16">
    <source>
        <dbReference type="HAMAP-Rule" id="MF_01690"/>
    </source>
</evidence>
<feature type="binding site" evidence="16">
    <location>
        <position position="357"/>
    </location>
    <ligand>
        <name>Zn(2+)</name>
        <dbReference type="ChEBI" id="CHEBI:29105"/>
        <label>2</label>
    </ligand>
</feature>
<name>A0ABV6C7E8_9GAMM</name>
<sequence length="384" mass="42234">MLEDIPIKQNITQLLSQLIEKPSISPLDLGCQEILIDRLKALGFSIEKMPFADVQNFWATLDAPIKGPTLLFCGHTDVVPAGQESDWTFPPFIPTVVNDYLYGRGAADMKGSLASMILGVEQFIQKGYFKKGRLAFLITSDEEDKAIDGTQRIVEVLKKRNESIEYCVVGEPSSRERIGDVVKNGRRGSLSAYLTIHGVQGHVAYPHLAVNPVHQSLEALEKLVNEVWDEGNAFFPPTTMQIANIHAGTGSPNVIPGELQVQFNFRFSTELSVDGIQFRVKEILDSQGLKYNIEWRLSGLPFLTTDDQLVEAVSNAVTEHVGLTPQLETSGGTSDGRFIATMGTQVVEIGPLNSTIHKVDECVSLSDLTTLSKIYTSIMKNILG</sequence>
<evidence type="ECO:0000256" key="15">
    <source>
        <dbReference type="ARBA" id="ARBA00051301"/>
    </source>
</evidence>
<evidence type="ECO:0000313" key="19">
    <source>
        <dbReference type="Proteomes" id="UP001589758"/>
    </source>
</evidence>
<keyword evidence="8 16" id="KW-0479">Metal-binding</keyword>
<dbReference type="PANTHER" id="PTHR43808:SF31">
    <property type="entry name" value="N-ACETYL-L-CITRULLINE DEACETYLASE"/>
    <property type="match status" value="1"/>
</dbReference>
<keyword evidence="19" id="KW-1185">Reference proteome</keyword>
<dbReference type="HAMAP" id="MF_01690">
    <property type="entry name" value="DapE"/>
    <property type="match status" value="1"/>
</dbReference>
<evidence type="ECO:0000256" key="14">
    <source>
        <dbReference type="ARBA" id="ARBA00031891"/>
    </source>
</evidence>
<feature type="binding site" evidence="16">
    <location>
        <position position="171"/>
    </location>
    <ligand>
        <name>Zn(2+)</name>
        <dbReference type="ChEBI" id="CHEBI:29105"/>
        <label>1</label>
    </ligand>
</feature>
<dbReference type="SUPFAM" id="SSF53187">
    <property type="entry name" value="Zn-dependent exopeptidases"/>
    <property type="match status" value="1"/>
</dbReference>
<comment type="pathway">
    <text evidence="2 16">Amino-acid biosynthesis; L-lysine biosynthesis via DAP pathway; LL-2,6-diaminopimelate from (S)-tetrahydrodipicolinate (succinylase route): step 3/3.</text>
</comment>
<dbReference type="GO" id="GO:0009014">
    <property type="term" value="F:succinyl-diaminopimelate desuccinylase activity"/>
    <property type="evidence" value="ECO:0007669"/>
    <property type="project" value="UniProtKB-EC"/>
</dbReference>
<proteinExistence type="inferred from homology"/>
<evidence type="ECO:0000256" key="10">
    <source>
        <dbReference type="ARBA" id="ARBA00022833"/>
    </source>
</evidence>
<comment type="catalytic activity">
    <reaction evidence="15 16">
        <text>N-succinyl-(2S,6S)-2,6-diaminopimelate + H2O = (2S,6S)-2,6-diaminopimelate + succinate</text>
        <dbReference type="Rhea" id="RHEA:22608"/>
        <dbReference type="ChEBI" id="CHEBI:15377"/>
        <dbReference type="ChEBI" id="CHEBI:30031"/>
        <dbReference type="ChEBI" id="CHEBI:57609"/>
        <dbReference type="ChEBI" id="CHEBI:58087"/>
        <dbReference type="EC" id="3.5.1.18"/>
    </reaction>
</comment>